<reference evidence="2 3" key="2">
    <citation type="submission" date="2018-11" db="EMBL/GenBank/DDBJ databases">
        <authorList>
            <consortium name="Pathogen Informatics"/>
        </authorList>
    </citation>
    <scope>NUCLEOTIDE SEQUENCE [LARGE SCALE GENOMIC DNA]</scope>
    <source>
        <strain evidence="2 3">NST_G2</strain>
    </source>
</reference>
<feature type="transmembrane region" description="Helical" evidence="1">
    <location>
        <begin position="81"/>
        <end position="100"/>
    </location>
</feature>
<evidence type="ECO:0000256" key="1">
    <source>
        <dbReference type="SAM" id="Phobius"/>
    </source>
</evidence>
<keyword evidence="3" id="KW-1185">Reference proteome</keyword>
<dbReference type="AlphaFoldDB" id="A0A183SVD5"/>
<evidence type="ECO:0000313" key="2">
    <source>
        <dbReference type="EMBL" id="VDL94568.1"/>
    </source>
</evidence>
<dbReference type="EMBL" id="UYSU01034517">
    <property type="protein sequence ID" value="VDL94568.1"/>
    <property type="molecule type" value="Genomic_DNA"/>
</dbReference>
<keyword evidence="1" id="KW-0812">Transmembrane</keyword>
<protein>
    <submittedName>
        <fullName evidence="4">Secreted protein</fullName>
    </submittedName>
</protein>
<keyword evidence="1" id="KW-1133">Transmembrane helix</keyword>
<keyword evidence="1" id="KW-0472">Membrane</keyword>
<evidence type="ECO:0000313" key="3">
    <source>
        <dbReference type="Proteomes" id="UP000275846"/>
    </source>
</evidence>
<reference evidence="4" key="1">
    <citation type="submission" date="2016-06" db="UniProtKB">
        <authorList>
            <consortium name="WormBaseParasite"/>
        </authorList>
    </citation>
    <scope>IDENTIFICATION</scope>
</reference>
<proteinExistence type="predicted"/>
<dbReference type="WBParaSite" id="SSLN_0000850701-mRNA-1">
    <property type="protein sequence ID" value="SSLN_0000850701-mRNA-1"/>
    <property type="gene ID" value="SSLN_0000850701"/>
</dbReference>
<dbReference type="Proteomes" id="UP000275846">
    <property type="component" value="Unassembled WGS sequence"/>
</dbReference>
<gene>
    <name evidence="2" type="ORF">SSLN_LOCUS8183</name>
</gene>
<sequence>MGNHRYLSLSLFFLLLLLLLLLPTTNPGTYLYLPLLLLLLLKTSSTAAQDVCTILSPVAVLVETPDIAASKRKLKVSQCRLLPGLFFFLTLRFLVLTTGFSPRKVGE</sequence>
<accession>A0A183SVD5</accession>
<organism evidence="4">
    <name type="scientific">Schistocephalus solidus</name>
    <name type="common">Tapeworm</name>
    <dbReference type="NCBI Taxonomy" id="70667"/>
    <lineage>
        <taxon>Eukaryota</taxon>
        <taxon>Metazoa</taxon>
        <taxon>Spiralia</taxon>
        <taxon>Lophotrochozoa</taxon>
        <taxon>Platyhelminthes</taxon>
        <taxon>Cestoda</taxon>
        <taxon>Eucestoda</taxon>
        <taxon>Diphyllobothriidea</taxon>
        <taxon>Diphyllobothriidae</taxon>
        <taxon>Schistocephalus</taxon>
    </lineage>
</organism>
<name>A0A183SVD5_SCHSO</name>
<evidence type="ECO:0000313" key="4">
    <source>
        <dbReference type="WBParaSite" id="SSLN_0000850701-mRNA-1"/>
    </source>
</evidence>